<reference evidence="1 2" key="1">
    <citation type="journal article" date="2022" name="Plant J.">
        <title>Chromosome-level genome of Camellia lanceoleosa provides a valuable resource for understanding genome evolution and self-incompatibility.</title>
        <authorList>
            <person name="Gong W."/>
            <person name="Xiao S."/>
            <person name="Wang L."/>
            <person name="Liao Z."/>
            <person name="Chang Y."/>
            <person name="Mo W."/>
            <person name="Hu G."/>
            <person name="Li W."/>
            <person name="Zhao G."/>
            <person name="Zhu H."/>
            <person name="Hu X."/>
            <person name="Ji K."/>
            <person name="Xiang X."/>
            <person name="Song Q."/>
            <person name="Yuan D."/>
            <person name="Jin S."/>
            <person name="Zhang L."/>
        </authorList>
    </citation>
    <scope>NUCLEOTIDE SEQUENCE [LARGE SCALE GENOMIC DNA]</scope>
    <source>
        <strain evidence="1">SQ_2022a</strain>
    </source>
</reference>
<protein>
    <submittedName>
        <fullName evidence="1">Uncharacterized protein</fullName>
    </submittedName>
</protein>
<organism evidence="1 2">
    <name type="scientific">Camellia lanceoleosa</name>
    <dbReference type="NCBI Taxonomy" id="1840588"/>
    <lineage>
        <taxon>Eukaryota</taxon>
        <taxon>Viridiplantae</taxon>
        <taxon>Streptophyta</taxon>
        <taxon>Embryophyta</taxon>
        <taxon>Tracheophyta</taxon>
        <taxon>Spermatophyta</taxon>
        <taxon>Magnoliopsida</taxon>
        <taxon>eudicotyledons</taxon>
        <taxon>Gunneridae</taxon>
        <taxon>Pentapetalae</taxon>
        <taxon>asterids</taxon>
        <taxon>Ericales</taxon>
        <taxon>Theaceae</taxon>
        <taxon>Camellia</taxon>
    </lineage>
</organism>
<comment type="caution">
    <text evidence="1">The sequence shown here is derived from an EMBL/GenBank/DDBJ whole genome shotgun (WGS) entry which is preliminary data.</text>
</comment>
<dbReference type="Proteomes" id="UP001060215">
    <property type="component" value="Chromosome 6"/>
</dbReference>
<proteinExistence type="predicted"/>
<sequence length="158" mass="18331">MLIVFITSWMVNVLVLITGDEGLLETMWLVLVLSCSWTSWFSLTGHLTRDQFSFSLCSLDYGKGPKTQSTEFGSSLGWEKELLAKSTSWTSKKSHWDSTFFFFPCDQQMFVCDFFTLEWHEVLEALNGTKFNRKIIKRLAYEASQLLTSSLYCQWFPV</sequence>
<name>A0ACC0IFY7_9ERIC</name>
<gene>
    <name evidence="1" type="ORF">LOK49_LG03G02289</name>
</gene>
<accession>A0ACC0IFY7</accession>
<dbReference type="EMBL" id="CM045763">
    <property type="protein sequence ID" value="KAI8024218.1"/>
    <property type="molecule type" value="Genomic_DNA"/>
</dbReference>
<evidence type="ECO:0000313" key="1">
    <source>
        <dbReference type="EMBL" id="KAI8024218.1"/>
    </source>
</evidence>
<keyword evidence="2" id="KW-1185">Reference proteome</keyword>
<evidence type="ECO:0000313" key="2">
    <source>
        <dbReference type="Proteomes" id="UP001060215"/>
    </source>
</evidence>